<keyword evidence="4 6" id="KW-0539">Nucleus</keyword>
<protein>
    <recommendedName>
        <fullName evidence="6">TIMELESS-interacting protein</fullName>
    </recommendedName>
</protein>
<evidence type="ECO:0000256" key="7">
    <source>
        <dbReference type="SAM" id="MobiDB-lite"/>
    </source>
</evidence>
<comment type="caution">
    <text evidence="9">The sequence shown here is derived from an EMBL/GenBank/DDBJ whole genome shotgun (WGS) entry which is preliminary data.</text>
</comment>
<feature type="compositionally biased region" description="Acidic residues" evidence="7">
    <location>
        <begin position="1"/>
        <end position="12"/>
    </location>
</feature>
<name>A0A162TB25_9CRUS</name>
<dbReference type="GO" id="GO:0006974">
    <property type="term" value="P:DNA damage response"/>
    <property type="evidence" value="ECO:0007669"/>
    <property type="project" value="UniProtKB-KW"/>
</dbReference>
<comment type="similarity">
    <text evidence="2 6">Belongs to the CSM3 family.</text>
</comment>
<comment type="subcellular location">
    <subcellularLocation>
        <location evidence="1 6">Nucleus</location>
    </subcellularLocation>
</comment>
<dbReference type="GO" id="GO:0000076">
    <property type="term" value="P:DNA replication checkpoint signaling"/>
    <property type="evidence" value="ECO:0007669"/>
    <property type="project" value="UniProtKB-UniRule"/>
</dbReference>
<gene>
    <name evidence="9" type="ORF">APZ42_010931</name>
</gene>
<dbReference type="PANTHER" id="PTHR13220">
    <property type="entry name" value="TIMELESS INTERACTING-RELATED"/>
    <property type="match status" value="1"/>
</dbReference>
<dbReference type="AlphaFoldDB" id="A0A162TB25"/>
<dbReference type="GO" id="GO:0031297">
    <property type="term" value="P:replication fork processing"/>
    <property type="evidence" value="ECO:0007669"/>
    <property type="project" value="UniProtKB-UniRule"/>
</dbReference>
<evidence type="ECO:0000256" key="6">
    <source>
        <dbReference type="RuleBase" id="RU366049"/>
    </source>
</evidence>
<dbReference type="Pfam" id="PF07962">
    <property type="entry name" value="Swi3"/>
    <property type="match status" value="1"/>
</dbReference>
<evidence type="ECO:0000313" key="9">
    <source>
        <dbReference type="EMBL" id="KZS22052.1"/>
    </source>
</evidence>
<keyword evidence="5 6" id="KW-0131">Cell cycle</keyword>
<dbReference type="GO" id="GO:0003677">
    <property type="term" value="F:DNA binding"/>
    <property type="evidence" value="ECO:0007669"/>
    <property type="project" value="TreeGrafter"/>
</dbReference>
<keyword evidence="3 6" id="KW-0227">DNA damage</keyword>
<evidence type="ECO:0000313" key="10">
    <source>
        <dbReference type="Proteomes" id="UP000076858"/>
    </source>
</evidence>
<evidence type="ECO:0000256" key="1">
    <source>
        <dbReference type="ARBA" id="ARBA00004123"/>
    </source>
</evidence>
<dbReference type="InterPro" id="IPR040038">
    <property type="entry name" value="TIPIN/Csm3/Swi3"/>
</dbReference>
<reference evidence="9 10" key="1">
    <citation type="submission" date="2016-03" db="EMBL/GenBank/DDBJ databases">
        <title>EvidentialGene: Evidence-directed Construction of Genes on Genomes.</title>
        <authorList>
            <person name="Gilbert D.G."/>
            <person name="Choi J.-H."/>
            <person name="Mockaitis K."/>
            <person name="Colbourne J."/>
            <person name="Pfrender M."/>
        </authorList>
    </citation>
    <scope>NUCLEOTIDE SEQUENCE [LARGE SCALE GENOMIC DNA]</scope>
    <source>
        <strain evidence="9 10">Xinb3</strain>
        <tissue evidence="9">Complete organism</tissue>
    </source>
</reference>
<evidence type="ECO:0000256" key="4">
    <source>
        <dbReference type="ARBA" id="ARBA00023242"/>
    </source>
</evidence>
<evidence type="ECO:0000256" key="2">
    <source>
        <dbReference type="ARBA" id="ARBA00006075"/>
    </source>
</evidence>
<feature type="domain" description="Chromosome segregation in meiosis protein 3" evidence="8">
    <location>
        <begin position="66"/>
        <end position="145"/>
    </location>
</feature>
<evidence type="ECO:0000256" key="3">
    <source>
        <dbReference type="ARBA" id="ARBA00022763"/>
    </source>
</evidence>
<accession>A0A162TB25</accession>
<dbReference type="Proteomes" id="UP000076858">
    <property type="component" value="Unassembled WGS sequence"/>
</dbReference>
<dbReference type="GO" id="GO:0043111">
    <property type="term" value="P:replication fork arrest"/>
    <property type="evidence" value="ECO:0007669"/>
    <property type="project" value="TreeGrafter"/>
</dbReference>
<dbReference type="STRING" id="35525.A0A162TB25"/>
<keyword evidence="10" id="KW-1185">Reference proteome</keyword>
<dbReference type="OrthoDB" id="437078at2759"/>
<dbReference type="EMBL" id="LRGB01000005">
    <property type="protein sequence ID" value="KZS22052.1"/>
    <property type="molecule type" value="Genomic_DNA"/>
</dbReference>
<organism evidence="9 10">
    <name type="scientific">Daphnia magna</name>
    <dbReference type="NCBI Taxonomy" id="35525"/>
    <lineage>
        <taxon>Eukaryota</taxon>
        <taxon>Metazoa</taxon>
        <taxon>Ecdysozoa</taxon>
        <taxon>Arthropoda</taxon>
        <taxon>Crustacea</taxon>
        <taxon>Branchiopoda</taxon>
        <taxon>Diplostraca</taxon>
        <taxon>Cladocera</taxon>
        <taxon>Anomopoda</taxon>
        <taxon>Daphniidae</taxon>
        <taxon>Daphnia</taxon>
    </lineage>
</organism>
<comment type="function">
    <text evidence="6">Plays an important role in the control of DNA replication and the maintenance of replication fork stability.</text>
</comment>
<evidence type="ECO:0000256" key="5">
    <source>
        <dbReference type="ARBA" id="ARBA00023306"/>
    </source>
</evidence>
<dbReference type="InterPro" id="IPR012923">
    <property type="entry name" value="Csm3"/>
</dbReference>
<sequence>MSDLDSGDDIFGETENTSNCDEEKDSNCLNNEEIDKTDGSHSKSGKNGNSTKTRKLVRNPQLKLDTSSRLCGERGIKAAMADFHLVKLRGKGHEKSDLETILSKMEHWAHRLFPKLPFDDCVESVAKLGNTKHVQVYMKKFRMEESEIEATAEENLINTDVQFDNIMEQTTKECSTVFPQPSQSVLQTTVTEDQQLRMAENKKKAEEKRKSKLLQNSSLCSDQCQNEKSSSEVFTNSEQTKDNRIAEMVEDSSELLDVDMFLENLPQ</sequence>
<evidence type="ECO:0000259" key="8">
    <source>
        <dbReference type="Pfam" id="PF07962"/>
    </source>
</evidence>
<proteinExistence type="inferred from homology"/>
<feature type="region of interest" description="Disordered" evidence="7">
    <location>
        <begin position="1"/>
        <end position="59"/>
    </location>
</feature>
<dbReference type="GO" id="GO:0031298">
    <property type="term" value="C:replication fork protection complex"/>
    <property type="evidence" value="ECO:0007669"/>
    <property type="project" value="TreeGrafter"/>
</dbReference>
<dbReference type="PANTHER" id="PTHR13220:SF11">
    <property type="entry name" value="TIMELESS-INTERACTING PROTEIN"/>
    <property type="match status" value="1"/>
</dbReference>